<dbReference type="CDD" id="cd22271">
    <property type="entry name" value="DPBB_EXP_N-like"/>
    <property type="match status" value="1"/>
</dbReference>
<dbReference type="InterPro" id="IPR002963">
    <property type="entry name" value="Expansin"/>
</dbReference>
<evidence type="ECO:0000313" key="4">
    <source>
        <dbReference type="Proteomes" id="UP000613740"/>
    </source>
</evidence>
<dbReference type="Pfam" id="PF03330">
    <property type="entry name" value="DPBB_1"/>
    <property type="match status" value="1"/>
</dbReference>
<feature type="region of interest" description="Disordered" evidence="1">
    <location>
        <begin position="1"/>
        <end position="25"/>
    </location>
</feature>
<dbReference type="AlphaFoldDB" id="A0A836BAG6"/>
<proteinExistence type="predicted"/>
<dbReference type="InterPro" id="IPR009009">
    <property type="entry name" value="RlpA-like_DPBB"/>
</dbReference>
<feature type="compositionally biased region" description="Low complexity" evidence="1">
    <location>
        <begin position="1"/>
        <end position="21"/>
    </location>
</feature>
<evidence type="ECO:0000313" key="3">
    <source>
        <dbReference type="EMBL" id="KAG2452438.1"/>
    </source>
</evidence>
<feature type="domain" description="Expansin-like EG45" evidence="2">
    <location>
        <begin position="117"/>
        <end position="240"/>
    </location>
</feature>
<dbReference type="Proteomes" id="UP000613740">
    <property type="component" value="Unassembled WGS sequence"/>
</dbReference>
<feature type="compositionally biased region" description="Low complexity" evidence="1">
    <location>
        <begin position="35"/>
        <end position="50"/>
    </location>
</feature>
<dbReference type="PANTHER" id="PTHR31867">
    <property type="entry name" value="EXPANSIN-A15"/>
    <property type="match status" value="1"/>
</dbReference>
<comment type="caution">
    <text evidence="3">The sequence shown here is derived from an EMBL/GenBank/DDBJ whole genome shotgun (WGS) entry which is preliminary data.</text>
</comment>
<dbReference type="Gene3D" id="2.40.40.10">
    <property type="entry name" value="RlpA-like domain"/>
    <property type="match status" value="1"/>
</dbReference>
<dbReference type="OrthoDB" id="5823761at2759"/>
<dbReference type="EMBL" id="JAEHOD010000005">
    <property type="protein sequence ID" value="KAG2452438.1"/>
    <property type="molecule type" value="Genomic_DNA"/>
</dbReference>
<dbReference type="InterPro" id="IPR036908">
    <property type="entry name" value="RlpA-like_sf"/>
</dbReference>
<dbReference type="GO" id="GO:0009664">
    <property type="term" value="P:plant-type cell wall organization"/>
    <property type="evidence" value="ECO:0007669"/>
    <property type="project" value="InterPro"/>
</dbReference>
<protein>
    <recommendedName>
        <fullName evidence="2">Expansin-like EG45 domain-containing protein</fullName>
    </recommendedName>
</protein>
<name>A0A836BAG6_9CHLO</name>
<feature type="region of interest" description="Disordered" evidence="1">
    <location>
        <begin position="35"/>
        <end position="54"/>
    </location>
</feature>
<dbReference type="SMART" id="SM00837">
    <property type="entry name" value="DPBB_1"/>
    <property type="match status" value="1"/>
</dbReference>
<reference evidence="3" key="1">
    <citation type="journal article" date="2020" name="bioRxiv">
        <title>Comparative genomics of Chlamydomonas.</title>
        <authorList>
            <person name="Craig R.J."/>
            <person name="Hasan A.R."/>
            <person name="Ness R.W."/>
            <person name="Keightley P.D."/>
        </authorList>
    </citation>
    <scope>NUCLEOTIDE SEQUENCE</scope>
    <source>
        <strain evidence="3">CCAP 11/173</strain>
    </source>
</reference>
<evidence type="ECO:0000259" key="2">
    <source>
        <dbReference type="PROSITE" id="PS50842"/>
    </source>
</evidence>
<gene>
    <name evidence="3" type="ORF">HYH02_002681</name>
</gene>
<organism evidence="3 4">
    <name type="scientific">Chlamydomonas schloesseri</name>
    <dbReference type="NCBI Taxonomy" id="2026947"/>
    <lineage>
        <taxon>Eukaryota</taxon>
        <taxon>Viridiplantae</taxon>
        <taxon>Chlorophyta</taxon>
        <taxon>core chlorophytes</taxon>
        <taxon>Chlorophyceae</taxon>
        <taxon>CS clade</taxon>
        <taxon>Chlamydomonadales</taxon>
        <taxon>Chlamydomonadaceae</taxon>
        <taxon>Chlamydomonas</taxon>
    </lineage>
</organism>
<dbReference type="SUPFAM" id="SSF50685">
    <property type="entry name" value="Barwin-like endoglucanases"/>
    <property type="match status" value="1"/>
</dbReference>
<sequence>MDASSNRPAAASAPPSSSVRASRCKQRARCRRGGAASAASGAATGACGPAARPPASPPAAAAAAAAAGRLPVRRMCLASVALLVLVLLPRDAQGDWDGWTVGRATYYGNDGGATIDQGSCMYGSLPNGMVSTGQDIAALSDTDPSFGGSCGRCYEVTCNPASFNDGYGQWLDRSGACYSGASVVVTITDSCPCNYPNNAYSNKRWCCGDMRHMDLSYIAFGKIANLNQGVIGIKYRQVSCPGYSAPTPRQNSWDFWQGGSSSSSSSSSWSQN</sequence>
<dbReference type="PROSITE" id="PS50842">
    <property type="entry name" value="EXPANSIN_EG45"/>
    <property type="match status" value="1"/>
</dbReference>
<keyword evidence="4" id="KW-1185">Reference proteome</keyword>
<evidence type="ECO:0000256" key="1">
    <source>
        <dbReference type="SAM" id="MobiDB-lite"/>
    </source>
</evidence>
<dbReference type="InterPro" id="IPR007112">
    <property type="entry name" value="Expansin/allergen_DPBB_dom"/>
</dbReference>
<accession>A0A836BAG6</accession>